<organism>
    <name type="scientific">Branchiostoma floridae</name>
    <name type="common">Florida lancelet</name>
    <name type="synonym">Amphioxus</name>
    <dbReference type="NCBI Taxonomy" id="7739"/>
    <lineage>
        <taxon>Eukaryota</taxon>
        <taxon>Metazoa</taxon>
        <taxon>Chordata</taxon>
        <taxon>Cephalochordata</taxon>
        <taxon>Leptocardii</taxon>
        <taxon>Amphioxiformes</taxon>
        <taxon>Branchiostomatidae</taxon>
        <taxon>Branchiostoma</taxon>
    </lineage>
</organism>
<dbReference type="PANTHER" id="PTHR24369">
    <property type="entry name" value="ANTIGEN BSP, PUTATIVE-RELATED"/>
    <property type="match status" value="1"/>
</dbReference>
<gene>
    <name evidence="4" type="ORF">BRAFLDRAFT_206273</name>
</gene>
<dbReference type="AlphaFoldDB" id="C3YG36"/>
<dbReference type="PANTHER" id="PTHR24369:SF210">
    <property type="entry name" value="CHAOPTIN-RELATED"/>
    <property type="match status" value="1"/>
</dbReference>
<dbReference type="InParanoid" id="C3YG36"/>
<evidence type="ECO:0000313" key="4">
    <source>
        <dbReference type="EMBL" id="EEN60841.1"/>
    </source>
</evidence>
<proteinExistence type="predicted"/>
<name>C3YG36_BRAFL</name>
<dbReference type="InterPro" id="IPR050541">
    <property type="entry name" value="LRR_TM_domain-containing"/>
</dbReference>
<sequence length="84" mass="9252">MRCACSSDLVGGVTVDCNGENLEEVPDGIPPKTKMLELDHNRISVLPTSRFSRFPDLTRLSIDDNGLSVIQNGAFYDLSRLDLL</sequence>
<evidence type="ECO:0008006" key="5">
    <source>
        <dbReference type="Google" id="ProtNLM"/>
    </source>
</evidence>
<feature type="non-terminal residue" evidence="4">
    <location>
        <position position="84"/>
    </location>
</feature>
<evidence type="ECO:0000256" key="1">
    <source>
        <dbReference type="ARBA" id="ARBA00022614"/>
    </source>
</evidence>
<dbReference type="InterPro" id="IPR001611">
    <property type="entry name" value="Leu-rich_rpt"/>
</dbReference>
<keyword evidence="2" id="KW-0732">Signal</keyword>
<keyword evidence="1" id="KW-0433">Leucine-rich repeat</keyword>
<dbReference type="InterPro" id="IPR032675">
    <property type="entry name" value="LRR_dom_sf"/>
</dbReference>
<protein>
    <recommendedName>
        <fullName evidence="5">LRRNT domain-containing protein</fullName>
    </recommendedName>
</protein>
<evidence type="ECO:0000256" key="3">
    <source>
        <dbReference type="ARBA" id="ARBA00022737"/>
    </source>
</evidence>
<accession>C3YG36</accession>
<reference evidence="4" key="1">
    <citation type="journal article" date="2008" name="Nature">
        <title>The amphioxus genome and the evolution of the chordate karyotype.</title>
        <authorList>
            <consortium name="US DOE Joint Genome Institute (JGI-PGF)"/>
            <person name="Putnam N.H."/>
            <person name="Butts T."/>
            <person name="Ferrier D.E.K."/>
            <person name="Furlong R.F."/>
            <person name="Hellsten U."/>
            <person name="Kawashima T."/>
            <person name="Robinson-Rechavi M."/>
            <person name="Shoguchi E."/>
            <person name="Terry A."/>
            <person name="Yu J.-K."/>
            <person name="Benito-Gutierrez E.L."/>
            <person name="Dubchak I."/>
            <person name="Garcia-Fernandez J."/>
            <person name="Gibson-Brown J.J."/>
            <person name="Grigoriev I.V."/>
            <person name="Horton A.C."/>
            <person name="de Jong P.J."/>
            <person name="Jurka J."/>
            <person name="Kapitonov V.V."/>
            <person name="Kohara Y."/>
            <person name="Kuroki Y."/>
            <person name="Lindquist E."/>
            <person name="Lucas S."/>
            <person name="Osoegawa K."/>
            <person name="Pennacchio L.A."/>
            <person name="Salamov A.A."/>
            <person name="Satou Y."/>
            <person name="Sauka-Spengler T."/>
            <person name="Schmutz J."/>
            <person name="Shin-I T."/>
            <person name="Toyoda A."/>
            <person name="Bronner-Fraser M."/>
            <person name="Fujiyama A."/>
            <person name="Holland L.Z."/>
            <person name="Holland P.W.H."/>
            <person name="Satoh N."/>
            <person name="Rokhsar D.S."/>
        </authorList>
    </citation>
    <scope>NUCLEOTIDE SEQUENCE [LARGE SCALE GENOMIC DNA]</scope>
    <source>
        <strain evidence="4">S238N-H82</strain>
        <tissue evidence="4">Testes</tissue>
    </source>
</reference>
<dbReference type="Pfam" id="PF13855">
    <property type="entry name" value="LRR_8"/>
    <property type="match status" value="1"/>
</dbReference>
<dbReference type="eggNOG" id="KOG4237">
    <property type="taxonomic scope" value="Eukaryota"/>
</dbReference>
<keyword evidence="3" id="KW-0677">Repeat</keyword>
<dbReference type="EMBL" id="GG666510">
    <property type="protein sequence ID" value="EEN60841.1"/>
    <property type="molecule type" value="Genomic_DNA"/>
</dbReference>
<dbReference type="Gene3D" id="3.80.10.10">
    <property type="entry name" value="Ribonuclease Inhibitor"/>
    <property type="match status" value="1"/>
</dbReference>
<dbReference type="SUPFAM" id="SSF52058">
    <property type="entry name" value="L domain-like"/>
    <property type="match status" value="1"/>
</dbReference>
<evidence type="ECO:0000256" key="2">
    <source>
        <dbReference type="ARBA" id="ARBA00022729"/>
    </source>
</evidence>